<dbReference type="SUPFAM" id="SSF55729">
    <property type="entry name" value="Acyl-CoA N-acyltransferases (Nat)"/>
    <property type="match status" value="1"/>
</dbReference>
<feature type="domain" description="N-acetyltransferase" evidence="1">
    <location>
        <begin position="8"/>
        <end position="157"/>
    </location>
</feature>
<dbReference type="GO" id="GO:0016747">
    <property type="term" value="F:acyltransferase activity, transferring groups other than amino-acyl groups"/>
    <property type="evidence" value="ECO:0007669"/>
    <property type="project" value="InterPro"/>
</dbReference>
<gene>
    <name evidence="2" type="ORF">METZ01_LOCUS355270</name>
</gene>
<protein>
    <recommendedName>
        <fullName evidence="1">N-acetyltransferase domain-containing protein</fullName>
    </recommendedName>
</protein>
<dbReference type="AlphaFoldDB" id="A0A382RXM5"/>
<dbReference type="Pfam" id="PF00583">
    <property type="entry name" value="Acetyltransf_1"/>
    <property type="match status" value="1"/>
</dbReference>
<dbReference type="EMBL" id="UINC01124935">
    <property type="protein sequence ID" value="SVD02416.1"/>
    <property type="molecule type" value="Genomic_DNA"/>
</dbReference>
<sequence length="157" mass="18080">MSTSNPDIIVRHATKSDLNTVVAFNAAMARETEDKTLDTELLSKGVSAVLDRHTLGFYLLAEIDGRTVGQLMITTEWSDWRNGYFWWIQSVYVDADHRRRGVYRALNSQVHAEAKERGDVCGLRLYVERNNHVAQQVYSSLDMHQSHYDLFEIDFVL</sequence>
<dbReference type="PROSITE" id="PS51186">
    <property type="entry name" value="GNAT"/>
    <property type="match status" value="1"/>
</dbReference>
<accession>A0A382RXM5</accession>
<evidence type="ECO:0000259" key="1">
    <source>
        <dbReference type="PROSITE" id="PS51186"/>
    </source>
</evidence>
<name>A0A382RXM5_9ZZZZ</name>
<evidence type="ECO:0000313" key="2">
    <source>
        <dbReference type="EMBL" id="SVD02416.1"/>
    </source>
</evidence>
<dbReference type="InterPro" id="IPR000182">
    <property type="entry name" value="GNAT_dom"/>
</dbReference>
<reference evidence="2" key="1">
    <citation type="submission" date="2018-05" db="EMBL/GenBank/DDBJ databases">
        <authorList>
            <person name="Lanie J.A."/>
            <person name="Ng W.-L."/>
            <person name="Kazmierczak K.M."/>
            <person name="Andrzejewski T.M."/>
            <person name="Davidsen T.M."/>
            <person name="Wayne K.J."/>
            <person name="Tettelin H."/>
            <person name="Glass J.I."/>
            <person name="Rusch D."/>
            <person name="Podicherti R."/>
            <person name="Tsui H.-C.T."/>
            <person name="Winkler M.E."/>
        </authorList>
    </citation>
    <scope>NUCLEOTIDE SEQUENCE</scope>
</reference>
<proteinExistence type="predicted"/>
<dbReference type="Gene3D" id="3.40.630.30">
    <property type="match status" value="1"/>
</dbReference>
<dbReference type="CDD" id="cd04301">
    <property type="entry name" value="NAT_SF"/>
    <property type="match status" value="1"/>
</dbReference>
<dbReference type="InterPro" id="IPR016181">
    <property type="entry name" value="Acyl_CoA_acyltransferase"/>
</dbReference>
<organism evidence="2">
    <name type="scientific">marine metagenome</name>
    <dbReference type="NCBI Taxonomy" id="408172"/>
    <lineage>
        <taxon>unclassified sequences</taxon>
        <taxon>metagenomes</taxon>
        <taxon>ecological metagenomes</taxon>
    </lineage>
</organism>